<name>Q7VRE9_BLOFL</name>
<keyword evidence="12 15" id="KW-0413">Isomerase</keyword>
<evidence type="ECO:0000256" key="13">
    <source>
        <dbReference type="ARBA" id="ARBA00034617"/>
    </source>
</evidence>
<reference evidence="19 20" key="1">
    <citation type="journal article" date="2003" name="Proc. Natl. Acad. Sci. U.S.A.">
        <title>The genome sequence of Blochmannia floridanus: comparative analysis of reduced genomes.</title>
        <authorList>
            <person name="Gil R."/>
            <person name="Silva F.J."/>
            <person name="Zientz E."/>
            <person name="Delmotte F."/>
            <person name="Gonzalez-Candelas F."/>
            <person name="Latorre A."/>
            <person name="Rausell C."/>
            <person name="Kramerbeek J."/>
            <person name="Gadau J."/>
            <person name="Hoelldobler B."/>
            <person name="van Ham R.C.H.J."/>
            <person name="Gross R."/>
            <person name="Moya A."/>
        </authorList>
    </citation>
    <scope>NUCLEOTIDE SEQUENCE [LARGE SCALE GENOMIC DNA]</scope>
</reference>
<dbReference type="Gene3D" id="1.10.3170.10">
    <property type="entry name" value="Recbcd, chain B, domain 2"/>
    <property type="match status" value="1"/>
</dbReference>
<keyword evidence="3 15" id="KW-0547">Nucleotide-binding</keyword>
<dbReference type="SUPFAM" id="SSF52540">
    <property type="entry name" value="P-loop containing nucleoside triphosphate hydrolases"/>
    <property type="match status" value="1"/>
</dbReference>
<evidence type="ECO:0000313" key="19">
    <source>
        <dbReference type="EMBL" id="CAD83339.1"/>
    </source>
</evidence>
<evidence type="ECO:0000256" key="4">
    <source>
        <dbReference type="ARBA" id="ARBA00022763"/>
    </source>
</evidence>
<dbReference type="GO" id="GO:0016887">
    <property type="term" value="F:ATP hydrolysis activity"/>
    <property type="evidence" value="ECO:0007669"/>
    <property type="project" value="RHEA"/>
</dbReference>
<dbReference type="HOGENOM" id="CLU_001114_6_0_6"/>
<proteinExistence type="inferred from homology"/>
<dbReference type="InterPro" id="IPR027417">
    <property type="entry name" value="P-loop_NTPase"/>
</dbReference>
<keyword evidence="11 15" id="KW-0234">DNA repair</keyword>
<dbReference type="eggNOG" id="COG1074">
    <property type="taxonomic scope" value="Bacteria"/>
</dbReference>
<dbReference type="GO" id="GO:0005524">
    <property type="term" value="F:ATP binding"/>
    <property type="evidence" value="ECO:0007669"/>
    <property type="project" value="UniProtKB-UniRule"/>
</dbReference>
<dbReference type="InterPro" id="IPR014017">
    <property type="entry name" value="DNA_helicase_UvrD-like_C"/>
</dbReference>
<keyword evidence="7 15" id="KW-0269">Exonuclease</keyword>
<evidence type="ECO:0000313" key="20">
    <source>
        <dbReference type="Proteomes" id="UP000002192"/>
    </source>
</evidence>
<dbReference type="EMBL" id="BX248583">
    <property type="protein sequence ID" value="CAD83339.1"/>
    <property type="molecule type" value="Genomic_DNA"/>
</dbReference>
<evidence type="ECO:0000256" key="10">
    <source>
        <dbReference type="ARBA" id="ARBA00023125"/>
    </source>
</evidence>
<comment type="domain">
    <text evidence="15">The C-terminal domain has nuclease activity and interacts with RecD. It interacts with RecA, facilitating its loading onto ssDNA.</text>
</comment>
<keyword evidence="9 15" id="KW-0460">Magnesium</keyword>
<feature type="binding site" evidence="16">
    <location>
        <begin position="19"/>
        <end position="26"/>
    </location>
    <ligand>
        <name>ATP</name>
        <dbReference type="ChEBI" id="CHEBI:30616"/>
    </ligand>
</feature>
<feature type="region of interest" description="Nuclease activity, interacts with RecD and RecA" evidence="15">
    <location>
        <begin position="925"/>
        <end position="1208"/>
    </location>
</feature>
<comment type="catalytic activity">
    <reaction evidence="15">
        <text>Exonucleolytic cleavage (in the presence of ATP) in either 5'- to 3'- or 3'- to 5'-direction to yield 5'-phosphooligonucleotides.</text>
        <dbReference type="EC" id="3.1.11.5"/>
    </reaction>
</comment>
<dbReference type="GO" id="GO:0003677">
    <property type="term" value="F:DNA binding"/>
    <property type="evidence" value="ECO:0007669"/>
    <property type="project" value="UniProtKB-UniRule"/>
</dbReference>
<dbReference type="GO" id="GO:0043138">
    <property type="term" value="F:3'-5' DNA helicase activity"/>
    <property type="evidence" value="ECO:0007669"/>
    <property type="project" value="UniProtKB-UniRule"/>
</dbReference>
<evidence type="ECO:0000256" key="5">
    <source>
        <dbReference type="ARBA" id="ARBA00022801"/>
    </source>
</evidence>
<evidence type="ECO:0000256" key="14">
    <source>
        <dbReference type="ARBA" id="ARBA00048988"/>
    </source>
</evidence>
<comment type="subunit">
    <text evidence="15">Heterotrimer of RecB, RecC and RecD. All subunits contribute to DNA-binding. Interacts with RecA.</text>
</comment>
<dbReference type="Proteomes" id="UP000002192">
    <property type="component" value="Chromosome"/>
</dbReference>
<sequence length="1208" mass="143767">MQNLDILYLPLHGIRLIEAPAGTGKTYNLIIIYLRLLLNLGTQTAFSKPLSTKNILIVTFTKTAVHNLKNRIKENIRQFRLDCIQGYSTNPIFSKLLSQIYDINLSINLLRIAEKEINQSAIFTIHGFCQKILVENTIELNMLFDLTIIENKLVPYQKICSDFWRRNFYKLPLNIIQLIQTFWKNPEELLKDIIPYIYNDLTTIQHSKFIDQSHKNISTYYANIIDCIDSIKKEWNTKIQQHDLIKIIYIHNKPNHRKKYNKKNLDRWIEIINQWSIQPTSNHTIPNELKQFRSSVLIINKNNQNFQKLFLFDLIEQLYRRIESFQLLILHMVMDDFQHNLYNMHYTRSQITFDDLVKLLLYNGFKNKNNKLIKNILEQYPVTIIDEFQDTDQNQYKIFHTLYNTHTDQKKCLILIGDPKQAIYGFRGANIFTYMQIRQSLHYKYYLNINWRSSPGMVNAINQLFQVPNPFVFKDISFIPSIPSYKNNKHQFLIHNQLQSPLCFWLYSHECITMNNYKTIMAQECSIVLQNLLYNIHNKTAWLENNICKKKILQTSDIAILVRNHSEASLIRSELLKRNIPTTFLSSRRNIFETIESYELLLLIRAILFPKLDTICTALTTIFFKFNATDVENIHNNTFRWEQIFKEFSEYYLIWKNNNILSMIKKILFRYKIPETLLSNPSEKNSLINILHLGELLNDFSKQCHSKHSLMQWLEYNIYYPQNQNQSAEHHKLRFNDDHHLIKISTIHQSKGLEFPITYLPFISCYTNTKRFSNNQKILQSTPYANLLQSSSTLDFFDLERLSEDLRLLYVAITRSIYHCSIGIAPIIYKSRHKNTLHTTDLHHSALGYLIQNKKPNTPQELKQCLQKLSISSNKNITFRIISKISKKSKLYCNCTKTINITNQTKSLHAKKWQKPILWKTYNNIWRYTSYSELKKNIITDSSSTEYLNIQNIFDFNFDDYINNKKTPSNLLTAHTFPKGKVCGMFFHDLFKFLNFRKTINTRSLQTHMERYNINLNWTIPLQKWIYTIINTPINSDYLTLSKIIPENTQTELKFSLCIKNTLTPHKLDKLCKYYDPLSLRAPILNFETVTGILHGFIDLIFYWKNKYYLLDYKTNWLGNNNNFYTQTMIEKNMIQYRYELQYQLYTIALHRFLQHKIQSYTYEKNFGGVYYLFIRGMNGLSFNNGIYFCRPSWEFIKTLDYFISKKN</sequence>
<keyword evidence="4 15" id="KW-0227">DNA damage</keyword>
<dbReference type="InterPro" id="IPR011604">
    <property type="entry name" value="PDDEXK-like_dom_sf"/>
</dbReference>
<evidence type="ECO:0000256" key="12">
    <source>
        <dbReference type="ARBA" id="ARBA00023235"/>
    </source>
</evidence>
<dbReference type="CDD" id="cd22352">
    <property type="entry name" value="RecB_C-like"/>
    <property type="match status" value="1"/>
</dbReference>
<evidence type="ECO:0000256" key="8">
    <source>
        <dbReference type="ARBA" id="ARBA00022840"/>
    </source>
</evidence>
<evidence type="ECO:0000256" key="16">
    <source>
        <dbReference type="PROSITE-ProRule" id="PRU00560"/>
    </source>
</evidence>
<dbReference type="InterPro" id="IPR011335">
    <property type="entry name" value="Restrct_endonuc-II-like"/>
</dbReference>
<comment type="cofactor">
    <cofactor evidence="15">
        <name>Mg(2+)</name>
        <dbReference type="ChEBI" id="CHEBI:18420"/>
    </cofactor>
    <text evidence="15">Binds 1 Mg(2+) ion per subunit.</text>
</comment>
<dbReference type="EC" id="5.6.2.4" evidence="15"/>
<comment type="catalytic activity">
    <reaction evidence="14 15">
        <text>ATP + H2O = ADP + phosphate + H(+)</text>
        <dbReference type="Rhea" id="RHEA:13065"/>
        <dbReference type="ChEBI" id="CHEBI:15377"/>
        <dbReference type="ChEBI" id="CHEBI:15378"/>
        <dbReference type="ChEBI" id="CHEBI:30616"/>
        <dbReference type="ChEBI" id="CHEBI:43474"/>
        <dbReference type="ChEBI" id="CHEBI:456216"/>
        <dbReference type="EC" id="5.6.2.4"/>
    </reaction>
</comment>
<comment type="function">
    <text evidence="15">A helicase/nuclease that prepares dsDNA breaks (DSB) for recombinational DNA repair. Binds to DSBs and unwinds DNA via a highly rapid and processive ATP-dependent bidirectional helicase activity. Unwinds dsDNA until it encounters a Chi (crossover hotspot instigator) sequence from the 3' direction. Cuts ssDNA a few nucleotides 3' to the Chi site. The properties and activities of the enzyme are changed at Chi. The Chi-altered holoenzyme produces a long 3'-ssDNA overhang and facilitates RecA-binding to the ssDNA for homologous DNA recombination and repair. Holoenzyme degrades any linearized DNA that is unable to undergo homologous recombination. In the holoenzyme this subunit contributes ATPase, 3'-5' helicase, exonuclease activity and loads RecA onto ssDNA.</text>
</comment>
<evidence type="ECO:0000256" key="7">
    <source>
        <dbReference type="ARBA" id="ARBA00022839"/>
    </source>
</evidence>
<feature type="active site" description="For nuclease activity" evidence="15">
    <location>
        <position position="1112"/>
    </location>
</feature>
<keyword evidence="20" id="KW-1185">Reference proteome</keyword>
<evidence type="ECO:0000256" key="2">
    <source>
        <dbReference type="ARBA" id="ARBA00022723"/>
    </source>
</evidence>
<dbReference type="GO" id="GO:0005829">
    <property type="term" value="C:cytosol"/>
    <property type="evidence" value="ECO:0007669"/>
    <property type="project" value="TreeGrafter"/>
</dbReference>
<comment type="domain">
    <text evidence="15">The N-terminal DNA-binding domain is a ssDNA-dependent ATPase and has ATP-dependent 3'-5' helicase function. This domain interacts with RecC.</text>
</comment>
<dbReference type="EC" id="3.1.11.5" evidence="15"/>
<dbReference type="InterPro" id="IPR000212">
    <property type="entry name" value="DNA_helicase_UvrD/REP"/>
</dbReference>
<dbReference type="GO" id="GO:0008854">
    <property type="term" value="F:exodeoxyribonuclease V activity"/>
    <property type="evidence" value="ECO:0007669"/>
    <property type="project" value="UniProtKB-EC"/>
</dbReference>
<evidence type="ECO:0000256" key="6">
    <source>
        <dbReference type="ARBA" id="ARBA00022806"/>
    </source>
</evidence>
<dbReference type="PANTHER" id="PTHR11070:SF23">
    <property type="entry name" value="RECBCD ENZYME SUBUNIT RECB"/>
    <property type="match status" value="1"/>
</dbReference>
<feature type="binding site" evidence="15">
    <location>
        <position position="1099"/>
    </location>
    <ligand>
        <name>Mg(2+)</name>
        <dbReference type="ChEBI" id="CHEBI:18420"/>
    </ligand>
</feature>
<dbReference type="Pfam" id="PF13361">
    <property type="entry name" value="UvrD_C"/>
    <property type="match status" value="1"/>
</dbReference>
<keyword evidence="1 15" id="KW-0540">Nuclease</keyword>
<dbReference type="GO" id="GO:0009338">
    <property type="term" value="C:exodeoxyribonuclease V complex"/>
    <property type="evidence" value="ECO:0007669"/>
    <property type="project" value="TreeGrafter"/>
</dbReference>
<evidence type="ECO:0000256" key="1">
    <source>
        <dbReference type="ARBA" id="ARBA00022722"/>
    </source>
</evidence>
<dbReference type="Pfam" id="PF00580">
    <property type="entry name" value="UvrD-helicase"/>
    <property type="match status" value="1"/>
</dbReference>
<keyword evidence="6 15" id="KW-0347">Helicase</keyword>
<dbReference type="GO" id="GO:0000724">
    <property type="term" value="P:double-strand break repair via homologous recombination"/>
    <property type="evidence" value="ECO:0007669"/>
    <property type="project" value="UniProtKB-UniRule"/>
</dbReference>
<comment type="similarity">
    <text evidence="15">Belongs to the helicase family. UvrD subfamily.</text>
</comment>
<evidence type="ECO:0000256" key="9">
    <source>
        <dbReference type="ARBA" id="ARBA00022842"/>
    </source>
</evidence>
<feature type="domain" description="UvrD-like helicase ATP-binding" evidence="17">
    <location>
        <begin position="1"/>
        <end position="454"/>
    </location>
</feature>
<feature type="domain" description="UvrD-like helicase C-terminal" evidence="18">
    <location>
        <begin position="483"/>
        <end position="752"/>
    </location>
</feature>
<keyword evidence="5 15" id="KW-0378">Hydrolase</keyword>
<dbReference type="InterPro" id="IPR004586">
    <property type="entry name" value="RecB"/>
</dbReference>
<keyword evidence="8 15" id="KW-0067">ATP-binding</keyword>
<organism evidence="19 20">
    <name type="scientific">Blochmanniella floridana</name>
    <dbReference type="NCBI Taxonomy" id="203907"/>
    <lineage>
        <taxon>Bacteria</taxon>
        <taxon>Pseudomonadati</taxon>
        <taxon>Pseudomonadota</taxon>
        <taxon>Gammaproteobacteria</taxon>
        <taxon>Enterobacterales</taxon>
        <taxon>Enterobacteriaceae</taxon>
        <taxon>ant endosymbionts</taxon>
        <taxon>Candidatus Blochmanniella</taxon>
    </lineage>
</organism>
<keyword evidence="2 15" id="KW-0479">Metal-binding</keyword>
<comment type="miscellaneous">
    <text evidence="15">In the RecBCD complex, RecB has a slow 3'-5' helicase, an exonuclease activity and loads RecA onto ssDNA, RecD has a fast 5'-3' helicase activity, while RecC stimulates the ATPase and processivity of the RecB helicase and contributes to recognition of the Chi site.</text>
</comment>
<feature type="binding site" evidence="15">
    <location>
        <position position="1112"/>
    </location>
    <ligand>
        <name>Mg(2+)</name>
        <dbReference type="ChEBI" id="CHEBI:18420"/>
    </ligand>
</feature>
<dbReference type="HAMAP" id="MF_01485">
    <property type="entry name" value="RecB"/>
    <property type="match status" value="1"/>
</dbReference>
<comment type="catalytic activity">
    <reaction evidence="13 15">
        <text>Couples ATP hydrolysis with the unwinding of duplex DNA by translocating in the 3'-5' direction.</text>
        <dbReference type="EC" id="5.6.2.4"/>
    </reaction>
</comment>
<evidence type="ECO:0000259" key="18">
    <source>
        <dbReference type="PROSITE" id="PS51217"/>
    </source>
</evidence>
<dbReference type="PROSITE" id="PS51198">
    <property type="entry name" value="UVRD_HELICASE_ATP_BIND"/>
    <property type="match status" value="1"/>
</dbReference>
<feature type="region of interest" description="DNA-binding and helicase activity, interacts with RecC" evidence="15">
    <location>
        <begin position="1"/>
        <end position="863"/>
    </location>
</feature>
<gene>
    <name evidence="15 19" type="primary">recB</name>
    <name evidence="19" type="ordered locus">Bfl268</name>
</gene>
<evidence type="ECO:0000256" key="15">
    <source>
        <dbReference type="HAMAP-Rule" id="MF_01485"/>
    </source>
</evidence>
<dbReference type="SUPFAM" id="SSF52980">
    <property type="entry name" value="Restriction endonuclease-like"/>
    <property type="match status" value="1"/>
</dbReference>
<keyword evidence="10 15" id="KW-0238">DNA-binding</keyword>
<dbReference type="NCBIfam" id="TIGR00609">
    <property type="entry name" value="recB"/>
    <property type="match status" value="1"/>
</dbReference>
<dbReference type="GO" id="GO:0000287">
    <property type="term" value="F:magnesium ion binding"/>
    <property type="evidence" value="ECO:0007669"/>
    <property type="project" value="UniProtKB-UniRule"/>
</dbReference>
<dbReference type="AlphaFoldDB" id="Q7VRE9"/>
<dbReference type="Gene3D" id="3.90.320.10">
    <property type="match status" value="1"/>
</dbReference>
<dbReference type="OrthoDB" id="9810135at2"/>
<dbReference type="KEGG" id="bfl:Bfl268"/>
<dbReference type="Gene3D" id="1.10.486.10">
    <property type="entry name" value="PCRA, domain 4"/>
    <property type="match status" value="1"/>
</dbReference>
<dbReference type="PROSITE" id="PS51217">
    <property type="entry name" value="UVRD_HELICASE_CTER"/>
    <property type="match status" value="1"/>
</dbReference>
<dbReference type="PANTHER" id="PTHR11070">
    <property type="entry name" value="UVRD / RECB / PCRA DNA HELICASE FAMILY MEMBER"/>
    <property type="match status" value="1"/>
</dbReference>
<evidence type="ECO:0000256" key="11">
    <source>
        <dbReference type="ARBA" id="ARBA00023204"/>
    </source>
</evidence>
<evidence type="ECO:0000256" key="3">
    <source>
        <dbReference type="ARBA" id="ARBA00022741"/>
    </source>
</evidence>
<accession>Q7VRE9</accession>
<dbReference type="InterPro" id="IPR014016">
    <property type="entry name" value="UvrD-like_ATP-bd"/>
</dbReference>
<evidence type="ECO:0000259" key="17">
    <source>
        <dbReference type="PROSITE" id="PS51198"/>
    </source>
</evidence>
<dbReference type="Gene3D" id="3.40.50.300">
    <property type="entry name" value="P-loop containing nucleotide triphosphate hydrolases"/>
    <property type="match status" value="2"/>
</dbReference>
<feature type="binding site" evidence="15">
    <location>
        <position position="988"/>
    </location>
    <ligand>
        <name>Mg(2+)</name>
        <dbReference type="ChEBI" id="CHEBI:18420"/>
    </ligand>
</feature>
<protein>
    <recommendedName>
        <fullName evidence="15">RecBCD enzyme subunit RecB</fullName>
        <ecNumber evidence="15">3.1.11.5</ecNumber>
        <ecNumber evidence="15">5.6.2.4</ecNumber>
    </recommendedName>
    <alternativeName>
        <fullName evidence="15">DNA 3'-5' helicase subunit RecB</fullName>
    </alternativeName>
    <alternativeName>
        <fullName evidence="15">Exonuclease V subunit RecB</fullName>
        <shortName evidence="15">ExoV subunit RecB</shortName>
    </alternativeName>
    <alternativeName>
        <fullName evidence="15">Helicase/nuclease RecBCD subunit RecB</fullName>
    </alternativeName>
</protein>
<dbReference type="STRING" id="203907.Bfl268"/>